<gene>
    <name evidence="3" type="ORF">SAMN00017405_1264</name>
</gene>
<evidence type="ECO:0000313" key="4">
    <source>
        <dbReference type="Proteomes" id="UP000192731"/>
    </source>
</evidence>
<keyword evidence="1 3" id="KW-0413">Isomerase</keyword>
<dbReference type="SUPFAM" id="SSF109998">
    <property type="entry name" value="Triger factor/SurA peptide-binding domain-like"/>
    <property type="match status" value="1"/>
</dbReference>
<keyword evidence="1" id="KW-0697">Rotamase</keyword>
<dbReference type="PANTHER" id="PTHR47245:SF2">
    <property type="entry name" value="PEPTIDYL-PROLYL CIS-TRANS ISOMERASE HP_0175-RELATED"/>
    <property type="match status" value="1"/>
</dbReference>
<dbReference type="RefSeq" id="WP_084052653.1">
    <property type="nucleotide sequence ID" value="NZ_FWWT01000013.1"/>
</dbReference>
<dbReference type="AlphaFoldDB" id="A0A1W1V1U1"/>
<evidence type="ECO:0000313" key="3">
    <source>
        <dbReference type="EMBL" id="SMB87260.1"/>
    </source>
</evidence>
<evidence type="ECO:0000256" key="1">
    <source>
        <dbReference type="PROSITE-ProRule" id="PRU00278"/>
    </source>
</evidence>
<dbReference type="STRING" id="656914.SAMN00017405_1264"/>
<dbReference type="Proteomes" id="UP000192731">
    <property type="component" value="Unassembled WGS sequence"/>
</dbReference>
<dbReference type="Gene3D" id="1.10.8.1040">
    <property type="match status" value="1"/>
</dbReference>
<feature type="domain" description="PpiC" evidence="2">
    <location>
        <begin position="114"/>
        <end position="204"/>
    </location>
</feature>
<accession>A0A1W1V1U1</accession>
<protein>
    <submittedName>
        <fullName evidence="3">Peptidyl-prolyl cis-trans isomerase C</fullName>
    </submittedName>
</protein>
<evidence type="ECO:0000259" key="2">
    <source>
        <dbReference type="PROSITE" id="PS50198"/>
    </source>
</evidence>
<dbReference type="Gene3D" id="3.10.50.40">
    <property type="match status" value="1"/>
</dbReference>
<dbReference type="PROSITE" id="PS50198">
    <property type="entry name" value="PPIC_PPIASE_2"/>
    <property type="match status" value="1"/>
</dbReference>
<name>A0A1W1V1U1_DESTI</name>
<dbReference type="InterPro" id="IPR027304">
    <property type="entry name" value="Trigger_fact/SurA_dom_sf"/>
</dbReference>
<organism evidence="3 4">
    <name type="scientific">Desulfonispora thiosulfatigenes DSM 11270</name>
    <dbReference type="NCBI Taxonomy" id="656914"/>
    <lineage>
        <taxon>Bacteria</taxon>
        <taxon>Bacillati</taxon>
        <taxon>Bacillota</taxon>
        <taxon>Clostridia</taxon>
        <taxon>Eubacteriales</taxon>
        <taxon>Peptococcaceae</taxon>
        <taxon>Desulfonispora</taxon>
    </lineage>
</organism>
<dbReference type="OrthoDB" id="14196at2"/>
<dbReference type="Pfam" id="PF13616">
    <property type="entry name" value="Rotamase_3"/>
    <property type="match status" value="1"/>
</dbReference>
<proteinExistence type="predicted"/>
<dbReference type="InterPro" id="IPR000297">
    <property type="entry name" value="PPIase_PpiC"/>
</dbReference>
<reference evidence="3 4" key="1">
    <citation type="submission" date="2017-04" db="EMBL/GenBank/DDBJ databases">
        <authorList>
            <person name="Afonso C.L."/>
            <person name="Miller P.J."/>
            <person name="Scott M.A."/>
            <person name="Spackman E."/>
            <person name="Goraichik I."/>
            <person name="Dimitrov K.M."/>
            <person name="Suarez D.L."/>
            <person name="Swayne D.E."/>
        </authorList>
    </citation>
    <scope>NUCLEOTIDE SEQUENCE [LARGE SCALE GENOMIC DNA]</scope>
    <source>
        <strain evidence="3 4">DSM 11270</strain>
    </source>
</reference>
<sequence>MDQNKVIARVKDKEFTNADIDTFLNEMGPQRSMQFMDQDGRDRILSELVNHEILYLYAVDNNLEKDDVFQKELELAKVELLKQYAVSKLINGITVTDQEIEDHYNNNPQFFKNDESARAAHILVDTEEKAKEILAELLDGLDFQEAAKKYSTCSSSKNGGDLGYFGRGQMVPEFDVQCFEKLNPGDLSNPVKSQFGYHIIYVIDKKDAGMKTFDEVKEDIKPGLMATKQNEVYEAKTRELRDQYGAEFIK</sequence>
<dbReference type="GO" id="GO:0003755">
    <property type="term" value="F:peptidyl-prolyl cis-trans isomerase activity"/>
    <property type="evidence" value="ECO:0007669"/>
    <property type="project" value="UniProtKB-KW"/>
</dbReference>
<keyword evidence="4" id="KW-1185">Reference proteome</keyword>
<dbReference type="EMBL" id="FWWT01000013">
    <property type="protein sequence ID" value="SMB87260.1"/>
    <property type="molecule type" value="Genomic_DNA"/>
</dbReference>
<dbReference type="SUPFAM" id="SSF54534">
    <property type="entry name" value="FKBP-like"/>
    <property type="match status" value="1"/>
</dbReference>
<dbReference type="InterPro" id="IPR050245">
    <property type="entry name" value="PrsA_foldase"/>
</dbReference>
<dbReference type="PANTHER" id="PTHR47245">
    <property type="entry name" value="PEPTIDYLPROLYL ISOMERASE"/>
    <property type="match status" value="1"/>
</dbReference>
<dbReference type="InterPro" id="IPR046357">
    <property type="entry name" value="PPIase_dom_sf"/>
</dbReference>